<feature type="domain" description="Tyr recombinase" evidence="4">
    <location>
        <begin position="166"/>
        <end position="368"/>
    </location>
</feature>
<gene>
    <name evidence="5" type="ORF">FC19_GL002035</name>
</gene>
<comment type="similarity">
    <text evidence="1">Belongs to the 'phage' integrase family.</text>
</comment>
<dbReference type="Pfam" id="PF13102">
    <property type="entry name" value="Phage_int_SAM_5"/>
    <property type="match status" value="1"/>
</dbReference>
<dbReference type="InterPro" id="IPR010998">
    <property type="entry name" value="Integrase_recombinase_N"/>
</dbReference>
<evidence type="ECO:0000256" key="3">
    <source>
        <dbReference type="ARBA" id="ARBA00023172"/>
    </source>
</evidence>
<evidence type="ECO:0000313" key="5">
    <source>
        <dbReference type="EMBL" id="KRM95417.1"/>
    </source>
</evidence>
<dbReference type="RefSeq" id="WP_057876678.1">
    <property type="nucleotide sequence ID" value="NZ_AYZD01000027.1"/>
</dbReference>
<dbReference type="OrthoDB" id="9803188at2"/>
<dbReference type="Gene3D" id="1.10.150.130">
    <property type="match status" value="1"/>
</dbReference>
<dbReference type="STRING" id="1423725.FC19_GL002035"/>
<evidence type="ECO:0000256" key="2">
    <source>
        <dbReference type="ARBA" id="ARBA00023125"/>
    </source>
</evidence>
<dbReference type="AlphaFoldDB" id="A0A0R2D4C6"/>
<dbReference type="InterPro" id="IPR025269">
    <property type="entry name" value="SAM-like_dom"/>
</dbReference>
<dbReference type="Pfam" id="PF00589">
    <property type="entry name" value="Phage_integrase"/>
    <property type="match status" value="1"/>
</dbReference>
<dbReference type="PANTHER" id="PTHR30349">
    <property type="entry name" value="PHAGE INTEGRASE-RELATED"/>
    <property type="match status" value="1"/>
</dbReference>
<keyword evidence="3" id="KW-0233">DNA recombination</keyword>
<dbReference type="PATRIC" id="fig|1423725.3.peg.2091"/>
<dbReference type="Proteomes" id="UP000051015">
    <property type="component" value="Unassembled WGS sequence"/>
</dbReference>
<comment type="caution">
    <text evidence="5">The sequence shown here is derived from an EMBL/GenBank/DDBJ whole genome shotgun (WGS) entry which is preliminary data.</text>
</comment>
<dbReference type="InterPro" id="IPR002104">
    <property type="entry name" value="Integrase_catalytic"/>
</dbReference>
<evidence type="ECO:0000256" key="1">
    <source>
        <dbReference type="ARBA" id="ARBA00008857"/>
    </source>
</evidence>
<proteinExistence type="inferred from homology"/>
<dbReference type="InterPro" id="IPR013762">
    <property type="entry name" value="Integrase-like_cat_sf"/>
</dbReference>
<dbReference type="GO" id="GO:0003677">
    <property type="term" value="F:DNA binding"/>
    <property type="evidence" value="ECO:0007669"/>
    <property type="project" value="UniProtKB-KW"/>
</dbReference>
<protein>
    <submittedName>
        <fullName evidence="5">Prophage Lp2 protein 2, integrase</fullName>
    </submittedName>
</protein>
<dbReference type="GO" id="GO:0015074">
    <property type="term" value="P:DNA integration"/>
    <property type="evidence" value="ECO:0007669"/>
    <property type="project" value="InterPro"/>
</dbReference>
<dbReference type="EMBL" id="AYZD01000027">
    <property type="protein sequence ID" value="KRM95417.1"/>
    <property type="molecule type" value="Genomic_DNA"/>
</dbReference>
<keyword evidence="2" id="KW-0238">DNA-binding</keyword>
<name>A0A0R2D4C6_9LACO</name>
<accession>A0A0R2D4C6</accession>
<reference evidence="5 6" key="1">
    <citation type="journal article" date="2015" name="Genome Announc.">
        <title>Expanding the biotechnology potential of lactobacilli through comparative genomics of 213 strains and associated genera.</title>
        <authorList>
            <person name="Sun Z."/>
            <person name="Harris H.M."/>
            <person name="McCann A."/>
            <person name="Guo C."/>
            <person name="Argimon S."/>
            <person name="Zhang W."/>
            <person name="Yang X."/>
            <person name="Jeffery I.B."/>
            <person name="Cooney J.C."/>
            <person name="Kagawa T.F."/>
            <person name="Liu W."/>
            <person name="Song Y."/>
            <person name="Salvetti E."/>
            <person name="Wrobel A."/>
            <person name="Rasinkangas P."/>
            <person name="Parkhill J."/>
            <person name="Rea M.C."/>
            <person name="O'Sullivan O."/>
            <person name="Ritari J."/>
            <person name="Douillard F.P."/>
            <person name="Paul Ross R."/>
            <person name="Yang R."/>
            <person name="Briner A.E."/>
            <person name="Felis G.E."/>
            <person name="de Vos W.M."/>
            <person name="Barrangou R."/>
            <person name="Klaenhammer T.R."/>
            <person name="Caufield P.W."/>
            <person name="Cui Y."/>
            <person name="Zhang H."/>
            <person name="O'Toole P.W."/>
        </authorList>
    </citation>
    <scope>NUCLEOTIDE SEQUENCE [LARGE SCALE GENOMIC DNA]</scope>
    <source>
        <strain evidence="5 6">DSM 21051</strain>
    </source>
</reference>
<dbReference type="InterPro" id="IPR011010">
    <property type="entry name" value="DNA_brk_join_enz"/>
</dbReference>
<dbReference type="InterPro" id="IPR050090">
    <property type="entry name" value="Tyrosine_recombinase_XerCD"/>
</dbReference>
<dbReference type="SUPFAM" id="SSF56349">
    <property type="entry name" value="DNA breaking-rejoining enzymes"/>
    <property type="match status" value="1"/>
</dbReference>
<dbReference type="Gene3D" id="1.10.443.10">
    <property type="entry name" value="Intergrase catalytic core"/>
    <property type="match status" value="1"/>
</dbReference>
<dbReference type="GO" id="GO:0006310">
    <property type="term" value="P:DNA recombination"/>
    <property type="evidence" value="ECO:0007669"/>
    <property type="project" value="UniProtKB-KW"/>
</dbReference>
<dbReference type="CDD" id="cd01189">
    <property type="entry name" value="INT_ICEBs1_C_like"/>
    <property type="match status" value="1"/>
</dbReference>
<sequence length="377" mass="43933">MSSIQKRSGKLPYIAQFSRGSGTNRIRQDKSFRTKKEARDWLYQIENDFVNGSSFKKSKMQFIDYYKDWVKLYKEPVVCLATLESYRVSEDHFRRGDLATTRMDQLTRDKIQMFFNNLNLAHETARKDLGHLRACLRDAYDDGVLNRNPAGGRIRVVADPKKTKSDDRKFMAIKDFRKVQSFLLEYDYRLSDVNRMVLMVISQTALRVGEALALRYEDINQFKCEIAIDESWDSMHNLFKEPKTKNSIRTVPVSREAMNKIVKWIEFHRRELFRRGVANPGQLLFQTRQAKLPDAKTVNSAYHQLQKHLDMESKFSTHTMRHTLASMMLATGEVSLAYISHYLGHANIMITQKYYIGLLPEQVENESTKVVEIVGFG</sequence>
<evidence type="ECO:0000313" key="6">
    <source>
        <dbReference type="Proteomes" id="UP000051015"/>
    </source>
</evidence>
<keyword evidence="6" id="KW-1185">Reference proteome</keyword>
<dbReference type="PROSITE" id="PS51898">
    <property type="entry name" value="TYR_RECOMBINASE"/>
    <property type="match status" value="1"/>
</dbReference>
<evidence type="ECO:0000259" key="4">
    <source>
        <dbReference type="PROSITE" id="PS51898"/>
    </source>
</evidence>
<organism evidence="5 6">
    <name type="scientific">Liquorilactobacillus aquaticus DSM 21051</name>
    <dbReference type="NCBI Taxonomy" id="1423725"/>
    <lineage>
        <taxon>Bacteria</taxon>
        <taxon>Bacillati</taxon>
        <taxon>Bacillota</taxon>
        <taxon>Bacilli</taxon>
        <taxon>Lactobacillales</taxon>
        <taxon>Lactobacillaceae</taxon>
        <taxon>Liquorilactobacillus</taxon>
    </lineage>
</organism>
<dbReference type="PANTHER" id="PTHR30349:SF64">
    <property type="entry name" value="PROPHAGE INTEGRASE INTD-RELATED"/>
    <property type="match status" value="1"/>
</dbReference>